<sequence length="380" mass="42065">MRAGGLSLLLLLLPISIVFVGPSPWRAQSNTARVAPRVPRQAGPPGLQKARFMGRWVDWKPVMQEASKAEEVGGDMPLGIRFSMRDDGAFEITEIISGGSASAGTLEVQVGNIIHAVSCEVGGRKDVTTASEVDSVEQMTQAILSNSDEVVMMLVEKPDEGPAILVAFVDVSDGEQTTCRRHITMCSPKKEAANSWRSHCQPKQAQQGLEIDEFQRDKRTFAAHFALAHAIVDSRVAERAWLSCTGSGWNDLCKVRTGFEHSRDVLAMVPELQHQVSQDWEHTCPARWETLLGSGNHSAKVLGLQVTLSYRLKKLRKVLCREEVLLRVAEQVLISMVLFSDVLRRSHRALFQAYTSSTCGRLPATGRFFSNLLETLPFWN</sequence>
<protein>
    <recommendedName>
        <fullName evidence="5">PDZ domain-containing protein</fullName>
    </recommendedName>
</protein>
<dbReference type="EMBL" id="CAMXCT010001494">
    <property type="protein sequence ID" value="CAI3990601.1"/>
    <property type="molecule type" value="Genomic_DNA"/>
</dbReference>
<evidence type="ECO:0000313" key="2">
    <source>
        <dbReference type="EMBL" id="CAI3990601.1"/>
    </source>
</evidence>
<name>A0A9P1CFS1_9DINO</name>
<evidence type="ECO:0000313" key="3">
    <source>
        <dbReference type="EMBL" id="CAL1143976.1"/>
    </source>
</evidence>
<dbReference type="EMBL" id="CAMXCT020001494">
    <property type="protein sequence ID" value="CAL1143976.1"/>
    <property type="molecule type" value="Genomic_DNA"/>
</dbReference>
<comment type="caution">
    <text evidence="2">The sequence shown here is derived from an EMBL/GenBank/DDBJ whole genome shotgun (WGS) entry which is preliminary data.</text>
</comment>
<evidence type="ECO:0000313" key="4">
    <source>
        <dbReference type="Proteomes" id="UP001152797"/>
    </source>
</evidence>
<accession>A0A9P1CFS1</accession>
<reference evidence="2" key="1">
    <citation type="submission" date="2022-10" db="EMBL/GenBank/DDBJ databases">
        <authorList>
            <person name="Chen Y."/>
            <person name="Dougan E. K."/>
            <person name="Chan C."/>
            <person name="Rhodes N."/>
            <person name="Thang M."/>
        </authorList>
    </citation>
    <scope>NUCLEOTIDE SEQUENCE</scope>
</reference>
<proteinExistence type="predicted"/>
<dbReference type="Proteomes" id="UP001152797">
    <property type="component" value="Unassembled WGS sequence"/>
</dbReference>
<evidence type="ECO:0000256" key="1">
    <source>
        <dbReference type="SAM" id="SignalP"/>
    </source>
</evidence>
<keyword evidence="4" id="KW-1185">Reference proteome</keyword>
<reference evidence="3" key="2">
    <citation type="submission" date="2024-04" db="EMBL/GenBank/DDBJ databases">
        <authorList>
            <person name="Chen Y."/>
            <person name="Shah S."/>
            <person name="Dougan E. K."/>
            <person name="Thang M."/>
            <person name="Chan C."/>
        </authorList>
    </citation>
    <scope>NUCLEOTIDE SEQUENCE [LARGE SCALE GENOMIC DNA]</scope>
</reference>
<dbReference type="OrthoDB" id="438117at2759"/>
<feature type="chain" id="PRO_5043270383" description="PDZ domain-containing protein" evidence="1">
    <location>
        <begin position="28"/>
        <end position="380"/>
    </location>
</feature>
<keyword evidence="1" id="KW-0732">Signal</keyword>
<dbReference type="AlphaFoldDB" id="A0A9P1CFS1"/>
<evidence type="ECO:0008006" key="5">
    <source>
        <dbReference type="Google" id="ProtNLM"/>
    </source>
</evidence>
<feature type="signal peptide" evidence="1">
    <location>
        <begin position="1"/>
        <end position="27"/>
    </location>
</feature>
<dbReference type="EMBL" id="CAMXCT030001494">
    <property type="protein sequence ID" value="CAL4777913.1"/>
    <property type="molecule type" value="Genomic_DNA"/>
</dbReference>
<organism evidence="2">
    <name type="scientific">Cladocopium goreaui</name>
    <dbReference type="NCBI Taxonomy" id="2562237"/>
    <lineage>
        <taxon>Eukaryota</taxon>
        <taxon>Sar</taxon>
        <taxon>Alveolata</taxon>
        <taxon>Dinophyceae</taxon>
        <taxon>Suessiales</taxon>
        <taxon>Symbiodiniaceae</taxon>
        <taxon>Cladocopium</taxon>
    </lineage>
</organism>
<gene>
    <name evidence="2" type="ORF">C1SCF055_LOCUS17575</name>
</gene>